<dbReference type="SUPFAM" id="SSF158472">
    <property type="entry name" value="HAMP domain-like"/>
    <property type="match status" value="1"/>
</dbReference>
<keyword evidence="8" id="KW-0418">Kinase</keyword>
<dbReference type="Pfam" id="PF18225">
    <property type="entry name" value="AbfS_sensor"/>
    <property type="match status" value="1"/>
</dbReference>
<dbReference type="Pfam" id="PF00672">
    <property type="entry name" value="HAMP"/>
    <property type="match status" value="1"/>
</dbReference>
<dbReference type="Proteomes" id="UP000295554">
    <property type="component" value="Unassembled WGS sequence"/>
</dbReference>
<keyword evidence="11" id="KW-1133">Transmembrane helix</keyword>
<evidence type="ECO:0000256" key="5">
    <source>
        <dbReference type="ARBA" id="ARBA00022553"/>
    </source>
</evidence>
<dbReference type="RefSeq" id="WP_133212845.1">
    <property type="nucleotide sequence ID" value="NZ_SMSE01000002.1"/>
</dbReference>
<gene>
    <name evidence="14" type="ORF">E2F43_11840</name>
</gene>
<dbReference type="InterPro" id="IPR036890">
    <property type="entry name" value="HATPase_C_sf"/>
</dbReference>
<dbReference type="InterPro" id="IPR003661">
    <property type="entry name" value="HisK_dim/P_dom"/>
</dbReference>
<dbReference type="Gene3D" id="1.10.287.130">
    <property type="match status" value="1"/>
</dbReference>
<comment type="catalytic activity">
    <reaction evidence="1">
        <text>ATP + protein L-histidine = ADP + protein N-phospho-L-histidine.</text>
        <dbReference type="EC" id="2.7.13.3"/>
    </reaction>
</comment>
<evidence type="ECO:0000256" key="9">
    <source>
        <dbReference type="ARBA" id="ARBA00022840"/>
    </source>
</evidence>
<proteinExistence type="predicted"/>
<dbReference type="GO" id="GO:0005886">
    <property type="term" value="C:plasma membrane"/>
    <property type="evidence" value="ECO:0007669"/>
    <property type="project" value="UniProtKB-SubCell"/>
</dbReference>
<keyword evidence="9" id="KW-0067">ATP-binding</keyword>
<dbReference type="InterPro" id="IPR036097">
    <property type="entry name" value="HisK_dim/P_sf"/>
</dbReference>
<dbReference type="Pfam" id="PF00512">
    <property type="entry name" value="HisKA"/>
    <property type="match status" value="1"/>
</dbReference>
<dbReference type="OrthoDB" id="9804645at2"/>
<dbReference type="InterPro" id="IPR003594">
    <property type="entry name" value="HATPase_dom"/>
</dbReference>
<protein>
    <recommendedName>
        <fullName evidence="3">histidine kinase</fullName>
        <ecNumber evidence="3">2.7.13.3</ecNumber>
    </recommendedName>
</protein>
<accession>A0A4R5LT96</accession>
<feature type="transmembrane region" description="Helical" evidence="11">
    <location>
        <begin position="26"/>
        <end position="48"/>
    </location>
</feature>
<dbReference type="CDD" id="cd06225">
    <property type="entry name" value="HAMP"/>
    <property type="match status" value="1"/>
</dbReference>
<keyword evidence="15" id="KW-1185">Reference proteome</keyword>
<feature type="coiled-coil region" evidence="10">
    <location>
        <begin position="237"/>
        <end position="264"/>
    </location>
</feature>
<dbReference type="InterPro" id="IPR050980">
    <property type="entry name" value="2C_sensor_his_kinase"/>
</dbReference>
<organism evidence="14 15">
    <name type="scientific">Seongchinamella unica</name>
    <dbReference type="NCBI Taxonomy" id="2547392"/>
    <lineage>
        <taxon>Bacteria</taxon>
        <taxon>Pseudomonadati</taxon>
        <taxon>Pseudomonadota</taxon>
        <taxon>Gammaproteobacteria</taxon>
        <taxon>Cellvibrionales</taxon>
        <taxon>Halieaceae</taxon>
        <taxon>Seongchinamella</taxon>
    </lineage>
</organism>
<dbReference type="CDD" id="cd00082">
    <property type="entry name" value="HisKA"/>
    <property type="match status" value="1"/>
</dbReference>
<dbReference type="SMART" id="SM00387">
    <property type="entry name" value="HATPase_c"/>
    <property type="match status" value="1"/>
</dbReference>
<dbReference type="PROSITE" id="PS50109">
    <property type="entry name" value="HIS_KIN"/>
    <property type="match status" value="1"/>
</dbReference>
<keyword evidence="6" id="KW-0808">Transferase</keyword>
<dbReference type="InterPro" id="IPR041124">
    <property type="entry name" value="AbfS_sensor"/>
</dbReference>
<dbReference type="PANTHER" id="PTHR44936:SF10">
    <property type="entry name" value="SENSOR PROTEIN RSTB"/>
    <property type="match status" value="1"/>
</dbReference>
<dbReference type="SUPFAM" id="SSF55874">
    <property type="entry name" value="ATPase domain of HSP90 chaperone/DNA topoisomerase II/histidine kinase"/>
    <property type="match status" value="1"/>
</dbReference>
<dbReference type="EC" id="2.7.13.3" evidence="3"/>
<evidence type="ECO:0000256" key="4">
    <source>
        <dbReference type="ARBA" id="ARBA00022475"/>
    </source>
</evidence>
<dbReference type="InterPro" id="IPR005467">
    <property type="entry name" value="His_kinase_dom"/>
</dbReference>
<dbReference type="PROSITE" id="PS50885">
    <property type="entry name" value="HAMP"/>
    <property type="match status" value="1"/>
</dbReference>
<dbReference type="SMART" id="SM00388">
    <property type="entry name" value="HisKA"/>
    <property type="match status" value="1"/>
</dbReference>
<dbReference type="Gene3D" id="3.30.565.10">
    <property type="entry name" value="Histidine kinase-like ATPase, C-terminal domain"/>
    <property type="match status" value="1"/>
</dbReference>
<evidence type="ECO:0000256" key="8">
    <source>
        <dbReference type="ARBA" id="ARBA00022777"/>
    </source>
</evidence>
<keyword evidence="5" id="KW-0597">Phosphoprotein</keyword>
<dbReference type="Pfam" id="PF02518">
    <property type="entry name" value="HATPase_c"/>
    <property type="match status" value="1"/>
</dbReference>
<sequence length="472" mass="52741">MTSFSACEAAATSLSQTGPPEVRGSLFVKTFLGFWLVSVAILGSWLLISRYIDSLPPAEQHRPSHGPPERFVLKLIYELQNIPRAQLPALIKEARDEHNVRVWLLDRQGSDLAGADVPPAVHDLARELQGRKRRAFSRSPDGPMVAHKVFLEESGVTRMVMLFPKPRHRVLGAIVANHWLRLLIAALVSGLVCYALSRLLTNRLRELRRASRQLARGELQTRIQVRERGGDETDELARDFNTMAEQLQRRMQSQQQLLSDVSHELRSPLARMRVALALAEEAPDKRPDYLDRMEQETLRLEELISQLLSTEDDTLKLDTHIDLVALLEQLCSDASFEGAVVDKAVAFSSETGVAVIASSGDLLHKSFENIIRNALHHTAEGTTVRVTLELRDGCYRVSVEDEGPGVDEDALERIFDEFYRLDSARSRKDGGFGLGLAIARRAIRRHGGELRAENSARGLIVRATLPVDQAPE</sequence>
<evidence type="ECO:0000256" key="6">
    <source>
        <dbReference type="ARBA" id="ARBA00022679"/>
    </source>
</evidence>
<dbReference type="AlphaFoldDB" id="A0A4R5LT96"/>
<evidence type="ECO:0000256" key="2">
    <source>
        <dbReference type="ARBA" id="ARBA00004651"/>
    </source>
</evidence>
<dbReference type="PRINTS" id="PR00344">
    <property type="entry name" value="BCTRLSENSOR"/>
</dbReference>
<keyword evidence="11" id="KW-0812">Transmembrane</keyword>
<dbReference type="GO" id="GO:0005524">
    <property type="term" value="F:ATP binding"/>
    <property type="evidence" value="ECO:0007669"/>
    <property type="project" value="UniProtKB-KW"/>
</dbReference>
<dbReference type="PANTHER" id="PTHR44936">
    <property type="entry name" value="SENSOR PROTEIN CREC"/>
    <property type="match status" value="1"/>
</dbReference>
<feature type="transmembrane region" description="Helical" evidence="11">
    <location>
        <begin position="179"/>
        <end position="200"/>
    </location>
</feature>
<keyword evidence="4" id="KW-1003">Cell membrane</keyword>
<evidence type="ECO:0000256" key="3">
    <source>
        <dbReference type="ARBA" id="ARBA00012438"/>
    </source>
</evidence>
<evidence type="ECO:0000259" key="13">
    <source>
        <dbReference type="PROSITE" id="PS50885"/>
    </source>
</evidence>
<dbReference type="SMART" id="SM00304">
    <property type="entry name" value="HAMP"/>
    <property type="match status" value="1"/>
</dbReference>
<keyword evidence="7" id="KW-0547">Nucleotide-binding</keyword>
<evidence type="ECO:0000256" key="1">
    <source>
        <dbReference type="ARBA" id="ARBA00000085"/>
    </source>
</evidence>
<evidence type="ECO:0000313" key="14">
    <source>
        <dbReference type="EMBL" id="TDG14159.1"/>
    </source>
</evidence>
<reference evidence="14 15" key="1">
    <citation type="submission" date="2019-03" db="EMBL/GenBank/DDBJ databases">
        <title>Seongchinamella monodicae gen. nov., sp. nov., a novel member of the Gammaproteobacteria isolated from a tidal mudflat of beach.</title>
        <authorList>
            <person name="Yang H.G."/>
            <person name="Kang J.W."/>
            <person name="Lee S.D."/>
        </authorList>
    </citation>
    <scope>NUCLEOTIDE SEQUENCE [LARGE SCALE GENOMIC DNA]</scope>
    <source>
        <strain evidence="14 15">GH4-78</strain>
    </source>
</reference>
<feature type="domain" description="HAMP" evidence="13">
    <location>
        <begin position="198"/>
        <end position="252"/>
    </location>
</feature>
<dbReference type="Gene3D" id="6.10.340.10">
    <property type="match status" value="1"/>
</dbReference>
<evidence type="ECO:0000313" key="15">
    <source>
        <dbReference type="Proteomes" id="UP000295554"/>
    </source>
</evidence>
<dbReference type="SUPFAM" id="SSF47384">
    <property type="entry name" value="Homodimeric domain of signal transducing histidine kinase"/>
    <property type="match status" value="1"/>
</dbReference>
<dbReference type="InterPro" id="IPR003660">
    <property type="entry name" value="HAMP_dom"/>
</dbReference>
<evidence type="ECO:0000256" key="7">
    <source>
        <dbReference type="ARBA" id="ARBA00022741"/>
    </source>
</evidence>
<keyword evidence="11" id="KW-0472">Membrane</keyword>
<evidence type="ECO:0000256" key="10">
    <source>
        <dbReference type="SAM" id="Coils"/>
    </source>
</evidence>
<dbReference type="InterPro" id="IPR004358">
    <property type="entry name" value="Sig_transdc_His_kin-like_C"/>
</dbReference>
<evidence type="ECO:0000256" key="11">
    <source>
        <dbReference type="SAM" id="Phobius"/>
    </source>
</evidence>
<comment type="caution">
    <text evidence="14">The sequence shown here is derived from an EMBL/GenBank/DDBJ whole genome shotgun (WGS) entry which is preliminary data.</text>
</comment>
<comment type="subcellular location">
    <subcellularLocation>
        <location evidence="2">Cell membrane</location>
        <topology evidence="2">Multi-pass membrane protein</topology>
    </subcellularLocation>
</comment>
<evidence type="ECO:0000259" key="12">
    <source>
        <dbReference type="PROSITE" id="PS50109"/>
    </source>
</evidence>
<dbReference type="GO" id="GO:0000155">
    <property type="term" value="F:phosphorelay sensor kinase activity"/>
    <property type="evidence" value="ECO:0007669"/>
    <property type="project" value="InterPro"/>
</dbReference>
<feature type="domain" description="Histidine kinase" evidence="12">
    <location>
        <begin position="260"/>
        <end position="469"/>
    </location>
</feature>
<name>A0A4R5LT96_9GAMM</name>
<dbReference type="EMBL" id="SMSE01000002">
    <property type="protein sequence ID" value="TDG14159.1"/>
    <property type="molecule type" value="Genomic_DNA"/>
</dbReference>
<keyword evidence="10" id="KW-0175">Coiled coil</keyword>